<dbReference type="EMBL" id="JBHSLD010000006">
    <property type="protein sequence ID" value="MFC5380095.1"/>
    <property type="molecule type" value="Genomic_DNA"/>
</dbReference>
<evidence type="ECO:0000313" key="2">
    <source>
        <dbReference type="Proteomes" id="UP001596122"/>
    </source>
</evidence>
<proteinExistence type="predicted"/>
<comment type="caution">
    <text evidence="1">The sequence shown here is derived from an EMBL/GenBank/DDBJ whole genome shotgun (WGS) entry which is preliminary data.</text>
</comment>
<accession>A0ABW0GJK5</accession>
<name>A0ABW0GJK5_9MICO</name>
<dbReference type="Proteomes" id="UP001596122">
    <property type="component" value="Unassembled WGS sequence"/>
</dbReference>
<gene>
    <name evidence="1" type="ORF">ACFPJ6_04785</name>
</gene>
<reference evidence="2" key="1">
    <citation type="journal article" date="2019" name="Int. J. Syst. Evol. Microbiol.">
        <title>The Global Catalogue of Microorganisms (GCM) 10K type strain sequencing project: providing services to taxonomists for standard genome sequencing and annotation.</title>
        <authorList>
            <consortium name="The Broad Institute Genomics Platform"/>
            <consortium name="The Broad Institute Genome Sequencing Center for Infectious Disease"/>
            <person name="Wu L."/>
            <person name="Ma J."/>
        </authorList>
    </citation>
    <scope>NUCLEOTIDE SEQUENCE [LARGE SCALE GENOMIC DNA]</scope>
    <source>
        <strain evidence="2">CCUG 43114</strain>
    </source>
</reference>
<dbReference type="RefSeq" id="WP_340266921.1">
    <property type="nucleotide sequence ID" value="NZ_JBBEOG010000001.1"/>
</dbReference>
<organism evidence="1 2">
    <name type="scientific">Aquipuribacter nitratireducens</name>
    <dbReference type="NCBI Taxonomy" id="650104"/>
    <lineage>
        <taxon>Bacteria</taxon>
        <taxon>Bacillati</taxon>
        <taxon>Actinomycetota</taxon>
        <taxon>Actinomycetes</taxon>
        <taxon>Micrococcales</taxon>
        <taxon>Intrasporangiaceae</taxon>
        <taxon>Aquipuribacter</taxon>
    </lineage>
</organism>
<keyword evidence="2" id="KW-1185">Reference proteome</keyword>
<protein>
    <submittedName>
        <fullName evidence="1">Uncharacterized protein</fullName>
    </submittedName>
</protein>
<sequence length="381" mass="40446">MTGTVTAPQAPGRLGEAVEPAAMERYLAELRDWREHRRAELESLDAQALGTGDGPLGTAADVTADVTLSMTLWQAVAERHDELVRVWDGGRVGPVERTRLAGIVWGRRSAGGDVPGGGLVVSLPEACRLSDALAGQLRLRLSSVGATDVAIRLRELRAGLERVRDLTGTDDPAQVRALASLESRLADVTARAGRGADVGGLLPQLGSDLARAERDSIVAAAARRDDERDAARAVTLRAELLSRSRRAADLERRCVAAVRDAPRLAVPRVEQLGPVPSDARDVDTYLVRLETVAEALERVEAAYAAPLAELAALRDGLEAYGVKARATGVSERAEVRGLVAATRSLLDDVPVDLARARTAFAAYRTLVSGSPETAATWGGDR</sequence>
<evidence type="ECO:0000313" key="1">
    <source>
        <dbReference type="EMBL" id="MFC5380095.1"/>
    </source>
</evidence>